<dbReference type="EMBL" id="CP014750">
    <property type="protein sequence ID" value="AMQ18501.1"/>
    <property type="molecule type" value="Genomic_DNA"/>
</dbReference>
<keyword evidence="2" id="KW-1185">Reference proteome</keyword>
<reference evidence="2" key="1">
    <citation type="submission" date="2016-03" db="EMBL/GenBank/DDBJ databases">
        <authorList>
            <person name="Oger P.M."/>
        </authorList>
    </citation>
    <scope>NUCLEOTIDE SEQUENCE [LARGE SCALE GENOMIC DNA]</scope>
    <source>
        <strain evidence="2">OG-1</strain>
    </source>
</reference>
<dbReference type="KEGG" id="tpep:A0127_04620"/>
<evidence type="ECO:0008006" key="3">
    <source>
        <dbReference type="Google" id="ProtNLM"/>
    </source>
</evidence>
<dbReference type="RefSeq" id="WP_062388541.1">
    <property type="nucleotide sequence ID" value="NZ_CP014750.1"/>
</dbReference>
<evidence type="ECO:0000313" key="2">
    <source>
        <dbReference type="Proteomes" id="UP000073604"/>
    </source>
</evidence>
<proteinExistence type="predicted"/>
<organism evidence="1 2">
    <name type="scientific">Thermococcus peptonophilus</name>
    <dbReference type="NCBI Taxonomy" id="53952"/>
    <lineage>
        <taxon>Archaea</taxon>
        <taxon>Methanobacteriati</taxon>
        <taxon>Methanobacteriota</taxon>
        <taxon>Thermococci</taxon>
        <taxon>Thermococcales</taxon>
        <taxon>Thermococcaceae</taxon>
        <taxon>Thermococcus</taxon>
    </lineage>
</organism>
<dbReference type="PIRSF" id="PIRSF019202">
    <property type="entry name" value="UCP019202"/>
    <property type="match status" value="1"/>
</dbReference>
<name>A0A142CUP9_9EURY</name>
<dbReference type="GeneID" id="27139804"/>
<gene>
    <name evidence="1" type="ORF">A0127_04620</name>
</gene>
<dbReference type="STRING" id="53952.A0127_04620"/>
<dbReference type="OrthoDB" id="59763at2157"/>
<dbReference type="InterPro" id="IPR007366">
    <property type="entry name" value="DUF432"/>
</dbReference>
<dbReference type="AlphaFoldDB" id="A0A142CUP9"/>
<protein>
    <recommendedName>
        <fullName evidence="3">DUF432 domain-containing protein</fullName>
    </recommendedName>
</protein>
<sequence length="214" mass="24142">MFGEHELKTQFIKIADKKIHLLEDKGGLVRYRREEFEAIIKKNNGEKLRVLPAPALGYGVRLLMIKFREPLVIPPKDAIAGFVEAPVEVDVKIGDLTIDHFILGREKYALYGAIEAGVICRYHVSPFYTEEPEAIGVAKLIVSNPSPEWKSLERVVVPIKGTSMYYEKTKAYYPLLLVTLKNHSPEVNNTGRPPKEGLNAVGKGLSLPNFLMRW</sequence>
<dbReference type="Proteomes" id="UP000073604">
    <property type="component" value="Chromosome"/>
</dbReference>
<dbReference type="Pfam" id="PF04254">
    <property type="entry name" value="DUF432"/>
    <property type="match status" value="1"/>
</dbReference>
<accession>A0A142CUP9</accession>
<evidence type="ECO:0000313" key="1">
    <source>
        <dbReference type="EMBL" id="AMQ18501.1"/>
    </source>
</evidence>